<gene>
    <name evidence="2" type="ORF">ACEWY4_027025</name>
</gene>
<dbReference type="SMART" id="SM00597">
    <property type="entry name" value="ZnF_TTF"/>
    <property type="match status" value="1"/>
</dbReference>
<proteinExistence type="predicted"/>
<dbReference type="EMBL" id="JBHFQA010000024">
    <property type="protein sequence ID" value="KAL2077521.1"/>
    <property type="molecule type" value="Genomic_DNA"/>
</dbReference>
<dbReference type="InterPro" id="IPR006580">
    <property type="entry name" value="Znf_TTF"/>
</dbReference>
<dbReference type="PANTHER" id="PTHR45749:SF37">
    <property type="entry name" value="OS05G0311600 PROTEIN"/>
    <property type="match status" value="1"/>
</dbReference>
<comment type="caution">
    <text evidence="2">The sequence shown here is derived from an EMBL/GenBank/DDBJ whole genome shotgun (WGS) entry which is preliminary data.</text>
</comment>
<feature type="domain" description="TTF-type" evidence="1">
    <location>
        <begin position="86"/>
        <end position="178"/>
    </location>
</feature>
<protein>
    <recommendedName>
        <fullName evidence="1">TTF-type domain-containing protein</fullName>
    </recommendedName>
</protein>
<reference evidence="2 3" key="1">
    <citation type="submission" date="2024-09" db="EMBL/GenBank/DDBJ databases">
        <title>A chromosome-level genome assembly of Gray's grenadier anchovy, Coilia grayii.</title>
        <authorList>
            <person name="Fu Z."/>
        </authorList>
    </citation>
    <scope>NUCLEOTIDE SEQUENCE [LARGE SCALE GENOMIC DNA]</scope>
    <source>
        <strain evidence="2">G4</strain>
        <tissue evidence="2">Muscle</tissue>
    </source>
</reference>
<keyword evidence="3" id="KW-1185">Reference proteome</keyword>
<evidence type="ECO:0000313" key="2">
    <source>
        <dbReference type="EMBL" id="KAL2077521.1"/>
    </source>
</evidence>
<name>A0ABD1ITI4_9TELE</name>
<sequence length="669" mass="74603">MQRFLVPNTTLSNKPVAASGSSNVGCGPVPSSLVSSSNMNVPTSQPNEDSVSSVDPAADTIMHELNNSAPSQPILKVYPKRTFSQGFRSFNSNWYQSRPWLEYSVNLDACFCFPCRQFAGVNNKDVVFTKTGYCNWKAALEKGKGFQKHEASHSHVSAAIRWTEMKRREESGGDTISDLLGQTQVEDNRYYIKSIGQVVQFLCVNELGFRGSTESTQCRSGSKDDISAGLFLNLFEYTLSKDSKLAEIAKTIPQNAKYISKNIQNEIIDTLASLVLQEMKTKDQKAGINSDGPQDRPNIDNQLHLAVVHAIQGEPCAKNFFDLSGLLHSFFHHHYVAQNYNTPPLKRLLGSRWTSHYDVTQCLVENQEVILNILSDVCANSAATMAICTEAAGLLVQLRRHNFFAVGKFLEKILSVLIPVNAELQSQTVDLCHAEEVISASLEALKDIRKDGSWEDADYSETTDNAPPAKRKRTMNRQRMGSIVLSTLGQSDTDSLSNSQAMRRSLLNVLDRVIGEMEDRFSKQRLELMRAVNCLLPQSDSFLDMDLLAPLQLLSDASVDTLQHEVPVAKAMLLKTFSSDNVDLSTVCEHVQMYKEVFPNLHTMYVTALEMDVASAATLSRVLTPFRSTMTHDRKSNLVVLAREKSITKAIDMDEFVREFAKKSRRLAL</sequence>
<evidence type="ECO:0000259" key="1">
    <source>
        <dbReference type="SMART" id="SM00597"/>
    </source>
</evidence>
<dbReference type="PANTHER" id="PTHR45749">
    <property type="match status" value="1"/>
</dbReference>
<organism evidence="2 3">
    <name type="scientific">Coilia grayii</name>
    <name type="common">Gray's grenadier anchovy</name>
    <dbReference type="NCBI Taxonomy" id="363190"/>
    <lineage>
        <taxon>Eukaryota</taxon>
        <taxon>Metazoa</taxon>
        <taxon>Chordata</taxon>
        <taxon>Craniata</taxon>
        <taxon>Vertebrata</taxon>
        <taxon>Euteleostomi</taxon>
        <taxon>Actinopterygii</taxon>
        <taxon>Neopterygii</taxon>
        <taxon>Teleostei</taxon>
        <taxon>Clupei</taxon>
        <taxon>Clupeiformes</taxon>
        <taxon>Clupeoidei</taxon>
        <taxon>Engraulidae</taxon>
        <taxon>Coilinae</taxon>
        <taxon>Coilia</taxon>
    </lineage>
</organism>
<accession>A0ABD1ITI4</accession>
<dbReference type="AlphaFoldDB" id="A0ABD1ITI4"/>
<dbReference type="Proteomes" id="UP001591681">
    <property type="component" value="Unassembled WGS sequence"/>
</dbReference>
<evidence type="ECO:0000313" key="3">
    <source>
        <dbReference type="Proteomes" id="UP001591681"/>
    </source>
</evidence>